<comment type="function">
    <text evidence="6">Bidirectionally degrades single-stranded DNA into large acid-insoluble oligonucleotides, which are then degraded further into small acid-soluble oligonucleotides.</text>
</comment>
<dbReference type="SUPFAM" id="SSF116842">
    <property type="entry name" value="XseB-like"/>
    <property type="match status" value="1"/>
</dbReference>
<keyword evidence="7" id="KW-0175">Coiled coil</keyword>
<dbReference type="NCBIfam" id="TIGR01280">
    <property type="entry name" value="xseB"/>
    <property type="match status" value="1"/>
</dbReference>
<keyword evidence="2 6" id="KW-0963">Cytoplasm</keyword>
<evidence type="ECO:0000256" key="5">
    <source>
        <dbReference type="ARBA" id="ARBA00022839"/>
    </source>
</evidence>
<dbReference type="HAMAP" id="MF_00337">
    <property type="entry name" value="Exonuc_7_S"/>
    <property type="match status" value="1"/>
</dbReference>
<keyword evidence="9" id="KW-1185">Reference proteome</keyword>
<evidence type="ECO:0000256" key="1">
    <source>
        <dbReference type="ARBA" id="ARBA00009998"/>
    </source>
</evidence>
<feature type="coiled-coil region" evidence="7">
    <location>
        <begin position="5"/>
        <end position="70"/>
    </location>
</feature>
<comment type="subcellular location">
    <subcellularLocation>
        <location evidence="6">Cytoplasm</location>
    </subcellularLocation>
</comment>
<sequence length="78" mass="9039">MASKKNNFEDNLETLKTIVHKLENNEPSLDESLKLFEDGIKVYRKCLNTLEKAENKVKILIEENDALVEKNFDGEQND</sequence>
<keyword evidence="5 6" id="KW-0269">Exonuclease</keyword>
<evidence type="ECO:0000256" key="6">
    <source>
        <dbReference type="HAMAP-Rule" id="MF_00337"/>
    </source>
</evidence>
<comment type="subunit">
    <text evidence="6">Heterooligomer composed of large and small subunits.</text>
</comment>
<dbReference type="EC" id="3.1.11.6" evidence="6"/>
<dbReference type="EMBL" id="AP028654">
    <property type="protein sequence ID" value="BEP28996.1"/>
    <property type="molecule type" value="Genomic_DNA"/>
</dbReference>
<comment type="similarity">
    <text evidence="1 6">Belongs to the XseB family.</text>
</comment>
<dbReference type="AlphaFoldDB" id="A0AAU9E306"/>
<dbReference type="GO" id="GO:0008855">
    <property type="term" value="F:exodeoxyribonuclease VII activity"/>
    <property type="evidence" value="ECO:0007669"/>
    <property type="project" value="UniProtKB-UniRule"/>
</dbReference>
<reference evidence="8 9" key="1">
    <citation type="submission" date="2023-08" db="EMBL/GenBank/DDBJ databases">
        <title>Helicovermis profunda gen. nov., sp. nov., a novel mesophilic, fermentative bacterium within the Bacillota from a deep-sea hydrothermal vent chimney.</title>
        <authorList>
            <person name="Miyazaki U."/>
            <person name="Mizutani D."/>
            <person name="Hashimoto Y."/>
            <person name="Tame A."/>
            <person name="Sawayama S."/>
            <person name="Miyazaki J."/>
            <person name="Takai K."/>
            <person name="Nakagawa S."/>
        </authorList>
    </citation>
    <scope>NUCLEOTIDE SEQUENCE [LARGE SCALE GENOMIC DNA]</scope>
    <source>
        <strain evidence="8 9">S502</strain>
    </source>
</reference>
<keyword evidence="3 6" id="KW-0540">Nuclease</keyword>
<dbReference type="Gene3D" id="1.10.287.1040">
    <property type="entry name" value="Exonuclease VII, small subunit"/>
    <property type="match status" value="1"/>
</dbReference>
<dbReference type="PANTHER" id="PTHR34137:SF1">
    <property type="entry name" value="EXODEOXYRIBONUCLEASE 7 SMALL SUBUNIT"/>
    <property type="match status" value="1"/>
</dbReference>
<organism evidence="8 9">
    <name type="scientific">Helicovermis profundi</name>
    <dbReference type="NCBI Taxonomy" id="3065157"/>
    <lineage>
        <taxon>Bacteria</taxon>
        <taxon>Bacillati</taxon>
        <taxon>Bacillota</taxon>
        <taxon>Clostridia</taxon>
        <taxon>Helicovermis</taxon>
    </lineage>
</organism>
<dbReference type="PIRSF" id="PIRSF006488">
    <property type="entry name" value="Exonuc_VII_S"/>
    <property type="match status" value="1"/>
</dbReference>
<dbReference type="GO" id="GO:0005829">
    <property type="term" value="C:cytosol"/>
    <property type="evidence" value="ECO:0007669"/>
    <property type="project" value="TreeGrafter"/>
</dbReference>
<protein>
    <recommendedName>
        <fullName evidence="6">Exodeoxyribonuclease 7 small subunit</fullName>
        <ecNumber evidence="6">3.1.11.6</ecNumber>
    </recommendedName>
    <alternativeName>
        <fullName evidence="6">Exodeoxyribonuclease VII small subunit</fullName>
        <shortName evidence="6">Exonuclease VII small subunit</shortName>
    </alternativeName>
</protein>
<evidence type="ECO:0000256" key="2">
    <source>
        <dbReference type="ARBA" id="ARBA00022490"/>
    </source>
</evidence>
<dbReference type="GO" id="GO:0006308">
    <property type="term" value="P:DNA catabolic process"/>
    <property type="evidence" value="ECO:0007669"/>
    <property type="project" value="UniProtKB-UniRule"/>
</dbReference>
<evidence type="ECO:0000256" key="7">
    <source>
        <dbReference type="SAM" id="Coils"/>
    </source>
</evidence>
<evidence type="ECO:0000313" key="9">
    <source>
        <dbReference type="Proteomes" id="UP001321786"/>
    </source>
</evidence>
<comment type="catalytic activity">
    <reaction evidence="6">
        <text>Exonucleolytic cleavage in either 5'- to 3'- or 3'- to 5'-direction to yield nucleoside 5'-phosphates.</text>
        <dbReference type="EC" id="3.1.11.6"/>
    </reaction>
</comment>
<dbReference type="PANTHER" id="PTHR34137">
    <property type="entry name" value="EXODEOXYRIBONUCLEASE 7 SMALL SUBUNIT"/>
    <property type="match status" value="1"/>
</dbReference>
<dbReference type="NCBIfam" id="NF002140">
    <property type="entry name" value="PRK00977.1-4"/>
    <property type="match status" value="1"/>
</dbReference>
<dbReference type="InterPro" id="IPR037004">
    <property type="entry name" value="Exonuc_VII_ssu_sf"/>
</dbReference>
<evidence type="ECO:0000313" key="8">
    <source>
        <dbReference type="EMBL" id="BEP28996.1"/>
    </source>
</evidence>
<evidence type="ECO:0000256" key="3">
    <source>
        <dbReference type="ARBA" id="ARBA00022722"/>
    </source>
</evidence>
<name>A0AAU9E306_9FIRM</name>
<dbReference type="RefSeq" id="WP_338537290.1">
    <property type="nucleotide sequence ID" value="NZ_AP028654.1"/>
</dbReference>
<dbReference type="KEGG" id="hprf:HLPR_13270"/>
<proteinExistence type="inferred from homology"/>
<dbReference type="Proteomes" id="UP001321786">
    <property type="component" value="Chromosome"/>
</dbReference>
<accession>A0AAU9E306</accession>
<gene>
    <name evidence="6" type="primary">xseB</name>
    <name evidence="8" type="ORF">HLPR_13270</name>
</gene>
<dbReference type="InterPro" id="IPR003761">
    <property type="entry name" value="Exonuc_VII_S"/>
</dbReference>
<keyword evidence="4 6" id="KW-0378">Hydrolase</keyword>
<dbReference type="Pfam" id="PF02609">
    <property type="entry name" value="Exonuc_VII_S"/>
    <property type="match status" value="1"/>
</dbReference>
<evidence type="ECO:0000256" key="4">
    <source>
        <dbReference type="ARBA" id="ARBA00022801"/>
    </source>
</evidence>
<dbReference type="GO" id="GO:0009318">
    <property type="term" value="C:exodeoxyribonuclease VII complex"/>
    <property type="evidence" value="ECO:0007669"/>
    <property type="project" value="UniProtKB-UniRule"/>
</dbReference>